<dbReference type="CDD" id="cd12148">
    <property type="entry name" value="fungal_TF_MHR"/>
    <property type="match status" value="1"/>
</dbReference>
<evidence type="ECO:0000256" key="1">
    <source>
        <dbReference type="ARBA" id="ARBA00022723"/>
    </source>
</evidence>
<dbReference type="GO" id="GO:0008270">
    <property type="term" value="F:zinc ion binding"/>
    <property type="evidence" value="ECO:0007669"/>
    <property type="project" value="InterPro"/>
</dbReference>
<dbReference type="GO" id="GO:0006351">
    <property type="term" value="P:DNA-templated transcription"/>
    <property type="evidence" value="ECO:0007669"/>
    <property type="project" value="InterPro"/>
</dbReference>
<dbReference type="Pfam" id="PF04082">
    <property type="entry name" value="Fungal_trans"/>
    <property type="match status" value="1"/>
</dbReference>
<feature type="region of interest" description="Disordered" evidence="3">
    <location>
        <begin position="1"/>
        <end position="27"/>
    </location>
</feature>
<keyword evidence="6" id="KW-1185">Reference proteome</keyword>
<evidence type="ECO:0000259" key="4">
    <source>
        <dbReference type="PROSITE" id="PS50048"/>
    </source>
</evidence>
<evidence type="ECO:0000256" key="3">
    <source>
        <dbReference type="SAM" id="MobiDB-lite"/>
    </source>
</evidence>
<dbReference type="InterPro" id="IPR036864">
    <property type="entry name" value="Zn2-C6_fun-type_DNA-bd_sf"/>
</dbReference>
<feature type="domain" description="Zn(2)-C6 fungal-type" evidence="4">
    <location>
        <begin position="46"/>
        <end position="77"/>
    </location>
</feature>
<dbReference type="PANTHER" id="PTHR43374:SF1">
    <property type="entry name" value="FLAVIN PRENYLTRANSFERASE PAD1, MITOCHONDRIAL"/>
    <property type="match status" value="1"/>
</dbReference>
<dbReference type="AlphaFoldDB" id="A0AAE0WMQ6"/>
<dbReference type="Gene3D" id="4.10.240.10">
    <property type="entry name" value="Zn(2)-C6 fungal-type DNA-binding domain"/>
    <property type="match status" value="1"/>
</dbReference>
<dbReference type="SUPFAM" id="SSF57701">
    <property type="entry name" value="Zn2/Cys6 DNA-binding domain"/>
    <property type="match status" value="1"/>
</dbReference>
<dbReference type="GO" id="GO:0016831">
    <property type="term" value="F:carboxy-lyase activity"/>
    <property type="evidence" value="ECO:0007669"/>
    <property type="project" value="TreeGrafter"/>
</dbReference>
<keyword evidence="2" id="KW-0539">Nucleus</keyword>
<comment type="caution">
    <text evidence="5">The sequence shown here is derived from an EMBL/GenBank/DDBJ whole genome shotgun (WGS) entry which is preliminary data.</text>
</comment>
<dbReference type="SMART" id="SM00066">
    <property type="entry name" value="GAL4"/>
    <property type="match status" value="1"/>
</dbReference>
<dbReference type="PROSITE" id="PS50048">
    <property type="entry name" value="ZN2_CY6_FUNGAL_2"/>
    <property type="match status" value="1"/>
</dbReference>
<dbReference type="Proteomes" id="UP001274830">
    <property type="component" value="Unassembled WGS sequence"/>
</dbReference>
<feature type="compositionally biased region" description="Basic and acidic residues" evidence="3">
    <location>
        <begin position="164"/>
        <end position="173"/>
    </location>
</feature>
<proteinExistence type="predicted"/>
<organism evidence="5 6">
    <name type="scientific">Recurvomyces mirabilis</name>
    <dbReference type="NCBI Taxonomy" id="574656"/>
    <lineage>
        <taxon>Eukaryota</taxon>
        <taxon>Fungi</taxon>
        <taxon>Dikarya</taxon>
        <taxon>Ascomycota</taxon>
        <taxon>Pezizomycotina</taxon>
        <taxon>Dothideomycetes</taxon>
        <taxon>Dothideomycetidae</taxon>
        <taxon>Mycosphaerellales</taxon>
        <taxon>Teratosphaeriaceae</taxon>
        <taxon>Recurvomyces</taxon>
    </lineage>
</organism>
<accession>A0AAE0WMQ6</accession>
<sequence>MTSYPLPEVDPQITGVTSSPYPEAIPHQSDVDDFLRKKRKAREHKACYPCRQRKVKCDLSRPCQTCRDRDHPELCSYHPPNKRQNIDMDHPMIKAEEGVNGNSFVTLGRGEFEMLCSKLNGLENSIAELRHEISRNSAVDPNITRHESHAAAGAAKPNGHHRKENAPTHTDVHGIHTRNEAGEIVHLGGGSIPAMLYALGQGQGQSPEEKMKLQELLGRSILPLFGLDNESATYPFVDLWGLPHGSIQRAQELARALPNDAQCLHLFRCYRDLGYVIYPGVADLRALEQELDEFLVARAADVDSQDGITEQSIYGKSYPWLAVLFAVLGSGAQCSATPRKERELTSQVYICCSFECLRYTNFLSQPHLDSIQALALIGNVMTNNMNAGTAWSLLGLTIRLAQGLGIHRTCPPHVATSIVLPRSKVWWAIIWQDSLLSITYDRASTTSAMDNNTMPMPQHFEAIAPYHATMYQLSKTNLDIVRDRATTMTEDTHRSRILEHRESISTIMRDSVEYLRDSRMCTTSRETLEHWAFYLHTSYALSELYRPAISPSKGTSELARLFKLPCIENLTNTLDAYLGLNNITTFAKQSWAAVHRALSSALLLGILGEHIRNERARRLMSRFIVVMGDMTNAMDPQEISAPVRRGLAALAKLKIQEHGDGYGPGGVHNGSGDGASVSSEGSIRIDNGALFTPSQSESNSVQGEDHSPYSVLNTILWGSADLNQYPEVPIL</sequence>
<dbReference type="Pfam" id="PF00172">
    <property type="entry name" value="Zn_clus"/>
    <property type="match status" value="1"/>
</dbReference>
<gene>
    <name evidence="5" type="ORF">LTR78_005658</name>
</gene>
<dbReference type="CDD" id="cd00067">
    <property type="entry name" value="GAL4"/>
    <property type="match status" value="1"/>
</dbReference>
<reference evidence="5" key="1">
    <citation type="submission" date="2023-07" db="EMBL/GenBank/DDBJ databases">
        <title>Black Yeasts Isolated from many extreme environments.</title>
        <authorList>
            <person name="Coleine C."/>
            <person name="Stajich J.E."/>
            <person name="Selbmann L."/>
        </authorList>
    </citation>
    <scope>NUCLEOTIDE SEQUENCE</scope>
    <source>
        <strain evidence="5">CCFEE 5485</strain>
    </source>
</reference>
<keyword evidence="1" id="KW-0479">Metal-binding</keyword>
<name>A0AAE0WMQ6_9PEZI</name>
<dbReference type="PROSITE" id="PS00463">
    <property type="entry name" value="ZN2_CY6_FUNGAL_1"/>
    <property type="match status" value="1"/>
</dbReference>
<evidence type="ECO:0000313" key="6">
    <source>
        <dbReference type="Proteomes" id="UP001274830"/>
    </source>
</evidence>
<dbReference type="PANTHER" id="PTHR43374">
    <property type="entry name" value="FLAVIN PRENYLTRANSFERASE"/>
    <property type="match status" value="1"/>
</dbReference>
<dbReference type="InterPro" id="IPR007219">
    <property type="entry name" value="XnlR_reg_dom"/>
</dbReference>
<evidence type="ECO:0000313" key="5">
    <source>
        <dbReference type="EMBL" id="KAK3674572.1"/>
    </source>
</evidence>
<dbReference type="SMART" id="SM00906">
    <property type="entry name" value="Fungal_trans"/>
    <property type="match status" value="1"/>
</dbReference>
<dbReference type="InterPro" id="IPR004507">
    <property type="entry name" value="UbiX-like"/>
</dbReference>
<dbReference type="GO" id="GO:0003677">
    <property type="term" value="F:DNA binding"/>
    <property type="evidence" value="ECO:0007669"/>
    <property type="project" value="InterPro"/>
</dbReference>
<dbReference type="GO" id="GO:0000981">
    <property type="term" value="F:DNA-binding transcription factor activity, RNA polymerase II-specific"/>
    <property type="evidence" value="ECO:0007669"/>
    <property type="project" value="InterPro"/>
</dbReference>
<protein>
    <recommendedName>
        <fullName evidence="4">Zn(2)-C6 fungal-type domain-containing protein</fullName>
    </recommendedName>
</protein>
<feature type="region of interest" description="Disordered" evidence="3">
    <location>
        <begin position="149"/>
        <end position="173"/>
    </location>
</feature>
<evidence type="ECO:0000256" key="2">
    <source>
        <dbReference type="ARBA" id="ARBA00023242"/>
    </source>
</evidence>
<dbReference type="InterPro" id="IPR001138">
    <property type="entry name" value="Zn2Cys6_DnaBD"/>
</dbReference>
<dbReference type="EMBL" id="JAUTXT010000019">
    <property type="protein sequence ID" value="KAK3674572.1"/>
    <property type="molecule type" value="Genomic_DNA"/>
</dbReference>